<dbReference type="EMBL" id="JAFHDT010000004">
    <property type="protein sequence ID" value="KAI7811142.1"/>
    <property type="molecule type" value="Genomic_DNA"/>
</dbReference>
<accession>A0A9W7WYN0</accession>
<evidence type="ECO:0000313" key="2">
    <source>
        <dbReference type="Proteomes" id="UP001059041"/>
    </source>
</evidence>
<reference evidence="1" key="1">
    <citation type="submission" date="2021-02" db="EMBL/GenBank/DDBJ databases">
        <title>Comparative genomics reveals that relaxation of natural selection precedes convergent phenotypic evolution of cavefish.</title>
        <authorList>
            <person name="Peng Z."/>
        </authorList>
    </citation>
    <scope>NUCLEOTIDE SEQUENCE</scope>
    <source>
        <tissue evidence="1">Muscle</tissue>
    </source>
</reference>
<organism evidence="1 2">
    <name type="scientific">Triplophysa rosa</name>
    <name type="common">Cave loach</name>
    <dbReference type="NCBI Taxonomy" id="992332"/>
    <lineage>
        <taxon>Eukaryota</taxon>
        <taxon>Metazoa</taxon>
        <taxon>Chordata</taxon>
        <taxon>Craniata</taxon>
        <taxon>Vertebrata</taxon>
        <taxon>Euteleostomi</taxon>
        <taxon>Actinopterygii</taxon>
        <taxon>Neopterygii</taxon>
        <taxon>Teleostei</taxon>
        <taxon>Ostariophysi</taxon>
        <taxon>Cypriniformes</taxon>
        <taxon>Nemacheilidae</taxon>
        <taxon>Triplophysa</taxon>
    </lineage>
</organism>
<evidence type="ECO:0000313" key="1">
    <source>
        <dbReference type="EMBL" id="KAI7811142.1"/>
    </source>
</evidence>
<dbReference type="Proteomes" id="UP001059041">
    <property type="component" value="Linkage Group LG4"/>
</dbReference>
<proteinExistence type="predicted"/>
<protein>
    <submittedName>
        <fullName evidence="1">Uncharacterized protein</fullName>
    </submittedName>
</protein>
<name>A0A9W7WYN0_TRIRA</name>
<keyword evidence="2" id="KW-1185">Reference proteome</keyword>
<dbReference type="AlphaFoldDB" id="A0A9W7WYN0"/>
<sequence>MDAMRASVMAREATGRPRQLPTYLQGYQVSLPQSLMPYTAPKQDVNLSASAQQLQSLTLQTESATQDGQLLPALGLPPWPVYQPSPTVITPTCEPLAPPALHSVLQHTTPSAITAHPVYLPPPAITAQNMTQSQSYQPGLLLQPVLQPQPPFAMQPVYQPVPMMPGLSLQAYNTLPPQYTMPQSPYSFQPLKQPVPVPELPKLCNVQANQTKR</sequence>
<comment type="caution">
    <text evidence="1">The sequence shown here is derived from an EMBL/GenBank/DDBJ whole genome shotgun (WGS) entry which is preliminary data.</text>
</comment>
<gene>
    <name evidence="1" type="ORF">IRJ41_010886</name>
</gene>